<feature type="region of interest" description="Disordered" evidence="1">
    <location>
        <begin position="366"/>
        <end position="414"/>
    </location>
</feature>
<keyword evidence="5" id="KW-1185">Reference proteome</keyword>
<dbReference type="EMBL" id="VSWC01000042">
    <property type="protein sequence ID" value="KAA1103527.1"/>
    <property type="molecule type" value="Genomic_DNA"/>
</dbReference>
<evidence type="ECO:0000313" key="4">
    <source>
        <dbReference type="EMBL" id="KAA1112333.1"/>
    </source>
</evidence>
<evidence type="ECO:0000256" key="2">
    <source>
        <dbReference type="SAM" id="SignalP"/>
    </source>
</evidence>
<evidence type="ECO:0000313" key="3">
    <source>
        <dbReference type="EMBL" id="KAA1103527.1"/>
    </source>
</evidence>
<feature type="region of interest" description="Disordered" evidence="1">
    <location>
        <begin position="241"/>
        <end position="279"/>
    </location>
</feature>
<feature type="signal peptide" evidence="2">
    <location>
        <begin position="1"/>
        <end position="32"/>
    </location>
</feature>
<name>A0A5B0PPB0_PUCGR</name>
<dbReference type="EMBL" id="VDEP01000279">
    <property type="protein sequence ID" value="KAA1112333.1"/>
    <property type="molecule type" value="Genomic_DNA"/>
</dbReference>
<feature type="compositionally biased region" description="Basic and acidic residues" evidence="1">
    <location>
        <begin position="101"/>
        <end position="110"/>
    </location>
</feature>
<evidence type="ECO:0000313" key="6">
    <source>
        <dbReference type="Proteomes" id="UP000325313"/>
    </source>
</evidence>
<feature type="region of interest" description="Disordered" evidence="1">
    <location>
        <begin position="142"/>
        <end position="195"/>
    </location>
</feature>
<dbReference type="Proteomes" id="UP000324748">
    <property type="component" value="Unassembled WGS sequence"/>
</dbReference>
<dbReference type="OrthoDB" id="10281006at2759"/>
<evidence type="ECO:0000313" key="5">
    <source>
        <dbReference type="Proteomes" id="UP000324748"/>
    </source>
</evidence>
<protein>
    <submittedName>
        <fullName evidence="3">Uncharacterized protein</fullName>
    </submittedName>
</protein>
<evidence type="ECO:0000256" key="1">
    <source>
        <dbReference type="SAM" id="MobiDB-lite"/>
    </source>
</evidence>
<gene>
    <name evidence="3" type="ORF">PGT21_020634</name>
    <name evidence="4" type="ORF">PGTUg99_016678</name>
</gene>
<feature type="compositionally biased region" description="Low complexity" evidence="1">
    <location>
        <begin position="249"/>
        <end position="264"/>
    </location>
</feature>
<proteinExistence type="predicted"/>
<reference evidence="5 6" key="1">
    <citation type="submission" date="2019-05" db="EMBL/GenBank/DDBJ databases">
        <title>Emergence of the Ug99 lineage of the wheat stem rust pathogen through somatic hybridization.</title>
        <authorList>
            <person name="Li F."/>
            <person name="Upadhyaya N.M."/>
            <person name="Sperschneider J."/>
            <person name="Matny O."/>
            <person name="Nguyen-Phuc H."/>
            <person name="Mago R."/>
            <person name="Raley C."/>
            <person name="Miller M.E."/>
            <person name="Silverstein K.A.T."/>
            <person name="Henningsen E."/>
            <person name="Hirsch C.D."/>
            <person name="Visser B."/>
            <person name="Pretorius Z.A."/>
            <person name="Steffenson B.J."/>
            <person name="Schwessinger B."/>
            <person name="Dodds P.N."/>
            <person name="Figueroa M."/>
        </authorList>
    </citation>
    <scope>NUCLEOTIDE SEQUENCE [LARGE SCALE GENOMIC DNA]</scope>
    <source>
        <strain evidence="3">21-0</strain>
        <strain evidence="4 6">Ug99</strain>
    </source>
</reference>
<feature type="region of interest" description="Disordered" evidence="1">
    <location>
        <begin position="301"/>
        <end position="335"/>
    </location>
</feature>
<organism evidence="3 5">
    <name type="scientific">Puccinia graminis f. sp. tritici</name>
    <dbReference type="NCBI Taxonomy" id="56615"/>
    <lineage>
        <taxon>Eukaryota</taxon>
        <taxon>Fungi</taxon>
        <taxon>Dikarya</taxon>
        <taxon>Basidiomycota</taxon>
        <taxon>Pucciniomycotina</taxon>
        <taxon>Pucciniomycetes</taxon>
        <taxon>Pucciniales</taxon>
        <taxon>Pucciniaceae</taxon>
        <taxon>Puccinia</taxon>
    </lineage>
</organism>
<dbReference type="AlphaFoldDB" id="A0A5B0PPB0"/>
<comment type="caution">
    <text evidence="3">The sequence shown here is derived from an EMBL/GenBank/DDBJ whole genome shotgun (WGS) entry which is preliminary data.</text>
</comment>
<sequence>MTTTTAMFPQRFMWLVMSAVLLTLSGSMVVEAAPPTSALQPEKFTEPNLDLSLSLPRHDSHVDTNLRLGSIYPTSAERVGADDSTKLRANGGRYGSGNSERTLKDPRIDPEMGELPLSLAPPGPRALVAAGKRPMSARLQSEMDAPKTPVNGAPITLQRVDGDEAGSSSAPAKTRATGERMAHVDTKPMDPPLYLGMTAHEAGLAPQKPRDGAQITQSRPINAAYLQPSSDKTGLSEAHPVKIQQNPPNSGQNFHSHQSSQSNSPQFIASPVQSSQHSLVGYDPKTKLYYYRVAQRSPAVNTPVAVKPRPNAGPSNPDARLAQLTRDPKPLGPNEIRPPLTYEQIRHLAPYLNEPQAKRFKQYMDGMMEPDSPGIRQQASSGITFNRLGSDGTRSPNTGSSSPPTPYSNLKPNV</sequence>
<feature type="region of interest" description="Disordered" evidence="1">
    <location>
        <begin position="78"/>
        <end position="122"/>
    </location>
</feature>
<feature type="compositionally biased region" description="Basic and acidic residues" evidence="1">
    <location>
        <begin position="176"/>
        <end position="188"/>
    </location>
</feature>
<keyword evidence="2" id="KW-0732">Signal</keyword>
<feature type="compositionally biased region" description="Polar residues" evidence="1">
    <location>
        <begin position="375"/>
        <end position="384"/>
    </location>
</feature>
<accession>A0A5B0PPB0</accession>
<feature type="chain" id="PRO_5036137804" evidence="2">
    <location>
        <begin position="33"/>
        <end position="414"/>
    </location>
</feature>
<dbReference type="Proteomes" id="UP000325313">
    <property type="component" value="Unassembled WGS sequence"/>
</dbReference>
<feature type="compositionally biased region" description="Polar residues" evidence="1">
    <location>
        <begin position="265"/>
        <end position="278"/>
    </location>
</feature>